<accession>A0A9D2DWZ7</accession>
<reference evidence="1" key="2">
    <citation type="submission" date="2021-04" db="EMBL/GenBank/DDBJ databases">
        <authorList>
            <person name="Gilroy R."/>
        </authorList>
    </citation>
    <scope>NUCLEOTIDE SEQUENCE</scope>
    <source>
        <strain evidence="1">CHK33-5263</strain>
    </source>
</reference>
<gene>
    <name evidence="1" type="ORF">H9812_03590</name>
</gene>
<evidence type="ECO:0000313" key="1">
    <source>
        <dbReference type="EMBL" id="HIZ24543.1"/>
    </source>
</evidence>
<dbReference type="Proteomes" id="UP000824044">
    <property type="component" value="Unassembled WGS sequence"/>
</dbReference>
<organism evidence="1 2">
    <name type="scientific">Candidatus Gallimonas intestinigallinarum</name>
    <dbReference type="NCBI Taxonomy" id="2838604"/>
    <lineage>
        <taxon>Bacteria</taxon>
        <taxon>Bacillati</taxon>
        <taxon>Bacillota</taxon>
        <taxon>Clostridia</taxon>
        <taxon>Candidatus Gallimonas</taxon>
    </lineage>
</organism>
<reference evidence="1" key="1">
    <citation type="journal article" date="2021" name="PeerJ">
        <title>Extensive microbial diversity within the chicken gut microbiome revealed by metagenomics and culture.</title>
        <authorList>
            <person name="Gilroy R."/>
            <person name="Ravi A."/>
            <person name="Getino M."/>
            <person name="Pursley I."/>
            <person name="Horton D.L."/>
            <person name="Alikhan N.F."/>
            <person name="Baker D."/>
            <person name="Gharbi K."/>
            <person name="Hall N."/>
            <person name="Watson M."/>
            <person name="Adriaenssens E.M."/>
            <person name="Foster-Nyarko E."/>
            <person name="Jarju S."/>
            <person name="Secka A."/>
            <person name="Antonio M."/>
            <person name="Oren A."/>
            <person name="Chaudhuri R.R."/>
            <person name="La Ragione R."/>
            <person name="Hildebrand F."/>
            <person name="Pallen M.J."/>
        </authorList>
    </citation>
    <scope>NUCLEOTIDE SEQUENCE</scope>
    <source>
        <strain evidence="1">CHK33-5263</strain>
    </source>
</reference>
<proteinExistence type="predicted"/>
<feature type="non-terminal residue" evidence="1">
    <location>
        <position position="1"/>
    </location>
</feature>
<name>A0A9D2DWZ7_9FIRM</name>
<protein>
    <submittedName>
        <fullName evidence="1">Uncharacterized protein</fullName>
    </submittedName>
</protein>
<comment type="caution">
    <text evidence="1">The sequence shown here is derived from an EMBL/GenBank/DDBJ whole genome shotgun (WGS) entry which is preliminary data.</text>
</comment>
<dbReference type="EMBL" id="DXBS01000071">
    <property type="protein sequence ID" value="HIZ24543.1"/>
    <property type="molecule type" value="Genomic_DNA"/>
</dbReference>
<sequence>APGKELARRQQAIQYPVFRAKSRLRCVIFSADFTKKQRNFYGRNNDSVPFWIGVEAWGSGGRQGNRITPENGRFCTKITQNRPINLLKLFLPHFRRIQSGKVSKLCIVLPQNHAFWG</sequence>
<dbReference type="AlphaFoldDB" id="A0A9D2DWZ7"/>
<evidence type="ECO:0000313" key="2">
    <source>
        <dbReference type="Proteomes" id="UP000824044"/>
    </source>
</evidence>